<proteinExistence type="predicted"/>
<organism evidence="1 2">
    <name type="scientific">Toxoplasma gondii RUB</name>
    <dbReference type="NCBI Taxonomy" id="935652"/>
    <lineage>
        <taxon>Eukaryota</taxon>
        <taxon>Sar</taxon>
        <taxon>Alveolata</taxon>
        <taxon>Apicomplexa</taxon>
        <taxon>Conoidasida</taxon>
        <taxon>Coccidia</taxon>
        <taxon>Eucoccidiorida</taxon>
        <taxon>Eimeriorina</taxon>
        <taxon>Sarcocystidae</taxon>
        <taxon>Toxoplasma</taxon>
    </lineage>
</organism>
<accession>A0A086LQD6</accession>
<evidence type="ECO:0000313" key="2">
    <source>
        <dbReference type="Proteomes" id="UP000028834"/>
    </source>
</evidence>
<dbReference type="Proteomes" id="UP000028834">
    <property type="component" value="Unassembled WGS sequence"/>
</dbReference>
<comment type="caution">
    <text evidence="1">The sequence shown here is derived from an EMBL/GenBank/DDBJ whole genome shotgun (WGS) entry which is preliminary data.</text>
</comment>
<name>A0A086LQD6_TOXGO</name>
<dbReference type="EMBL" id="AFYV02002379">
    <property type="protein sequence ID" value="KFG58854.1"/>
    <property type="molecule type" value="Genomic_DNA"/>
</dbReference>
<dbReference type="VEuPathDB" id="ToxoDB:TGRUB_432680"/>
<evidence type="ECO:0000313" key="1">
    <source>
        <dbReference type="EMBL" id="KFG58854.1"/>
    </source>
</evidence>
<protein>
    <submittedName>
        <fullName evidence="1">Uncharacterized protein</fullName>
    </submittedName>
</protein>
<sequence length="156" mass="17472">MSAEPRCEVLLPQLSTPRILTKAKQPQGAMKNQRNTEYLEEDGAQLLYPQLQFAVASAMLGQFLRSYFAVAQEIRNSAGSHLSQTRRVLYTRKSSQRSRGLDTHKPSGTGTTLHLTFFRSRGTVTPHLESFAKPLQVKLNVSKSPSHVPCFHITAY</sequence>
<gene>
    <name evidence="1" type="ORF">TGRUB_432680</name>
</gene>
<reference evidence="1 2" key="1">
    <citation type="submission" date="2014-05" db="EMBL/GenBank/DDBJ databases">
        <authorList>
            <person name="Sibley D."/>
            <person name="Venepally P."/>
            <person name="Karamycheva S."/>
            <person name="Hadjithomas M."/>
            <person name="Khan A."/>
            <person name="Brunk B."/>
            <person name="Roos D."/>
            <person name="Caler E."/>
            <person name="Lorenzi H."/>
        </authorList>
    </citation>
    <scope>NUCLEOTIDE SEQUENCE [LARGE SCALE GENOMIC DNA]</scope>
    <source>
        <strain evidence="1 2">RUB</strain>
    </source>
</reference>
<dbReference type="AlphaFoldDB" id="A0A086LQD6"/>